<name>A0A803LLA6_CHEQI</name>
<feature type="compositionally biased region" description="Low complexity" evidence="1">
    <location>
        <begin position="95"/>
        <end position="105"/>
    </location>
</feature>
<proteinExistence type="predicted"/>
<protein>
    <submittedName>
        <fullName evidence="2">Uncharacterized protein</fullName>
    </submittedName>
</protein>
<dbReference type="Gramene" id="AUR62014753-RA">
    <property type="protein sequence ID" value="AUR62014753-RA:cds"/>
    <property type="gene ID" value="AUR62014753"/>
</dbReference>
<dbReference type="Proteomes" id="UP000596660">
    <property type="component" value="Unplaced"/>
</dbReference>
<keyword evidence="3" id="KW-1185">Reference proteome</keyword>
<dbReference type="AlphaFoldDB" id="A0A803LLA6"/>
<reference evidence="2" key="1">
    <citation type="journal article" date="2017" name="Nature">
        <title>The genome of Chenopodium quinoa.</title>
        <authorList>
            <person name="Jarvis D.E."/>
            <person name="Ho Y.S."/>
            <person name="Lightfoot D.J."/>
            <person name="Schmoeckel S.M."/>
            <person name="Li B."/>
            <person name="Borm T.J.A."/>
            <person name="Ohyanagi H."/>
            <person name="Mineta K."/>
            <person name="Michell C.T."/>
            <person name="Saber N."/>
            <person name="Kharbatia N.M."/>
            <person name="Rupper R.R."/>
            <person name="Sharp A.R."/>
            <person name="Dally N."/>
            <person name="Boughton B.A."/>
            <person name="Woo Y.H."/>
            <person name="Gao G."/>
            <person name="Schijlen E.G.W.M."/>
            <person name="Guo X."/>
            <person name="Momin A.A."/>
            <person name="Negrao S."/>
            <person name="Al-Babili S."/>
            <person name="Gehring C."/>
            <person name="Roessner U."/>
            <person name="Jung C."/>
            <person name="Murphy K."/>
            <person name="Arold S.T."/>
            <person name="Gojobori T."/>
            <person name="van der Linden C.G."/>
            <person name="van Loo E.N."/>
            <person name="Jellen E.N."/>
            <person name="Maughan P.J."/>
            <person name="Tester M."/>
        </authorList>
    </citation>
    <scope>NUCLEOTIDE SEQUENCE [LARGE SCALE GENOMIC DNA]</scope>
    <source>
        <strain evidence="2">cv. PI 614886</strain>
    </source>
</reference>
<feature type="region of interest" description="Disordered" evidence="1">
    <location>
        <begin position="95"/>
        <end position="121"/>
    </location>
</feature>
<dbReference type="EnsemblPlants" id="AUR62014753-RA">
    <property type="protein sequence ID" value="AUR62014753-RA:cds"/>
    <property type="gene ID" value="AUR62014753"/>
</dbReference>
<reference evidence="2" key="2">
    <citation type="submission" date="2021-03" db="UniProtKB">
        <authorList>
            <consortium name="EnsemblPlants"/>
        </authorList>
    </citation>
    <scope>IDENTIFICATION</scope>
</reference>
<sequence>MAVDDDMCSDGMQCTDHPYRTTSPGGGICAFCLQDKLGDFFERISTGFGDCTLRRVESHREGSKHRHSTSRAAGDTVREKVRCGGLFGGLIITSSSSSTTSSSSSYWGAGDGRPNGPTVTPAGPLVHGRSRSWGWAFASPMRAFAKPTTTRYDRSVEFSMKNPYLSKERKC</sequence>
<evidence type="ECO:0000313" key="3">
    <source>
        <dbReference type="Proteomes" id="UP000596660"/>
    </source>
</evidence>
<dbReference type="PANTHER" id="PTHR34460">
    <property type="entry name" value="VITELLOGENIN-LIKE PROTEIN"/>
    <property type="match status" value="1"/>
</dbReference>
<accession>A0A803LLA6</accession>
<evidence type="ECO:0000256" key="1">
    <source>
        <dbReference type="SAM" id="MobiDB-lite"/>
    </source>
</evidence>
<dbReference type="PANTHER" id="PTHR34460:SF2">
    <property type="entry name" value="OS04G0405500 PROTEIN"/>
    <property type="match status" value="1"/>
</dbReference>
<organism evidence="2 3">
    <name type="scientific">Chenopodium quinoa</name>
    <name type="common">Quinoa</name>
    <dbReference type="NCBI Taxonomy" id="63459"/>
    <lineage>
        <taxon>Eukaryota</taxon>
        <taxon>Viridiplantae</taxon>
        <taxon>Streptophyta</taxon>
        <taxon>Embryophyta</taxon>
        <taxon>Tracheophyta</taxon>
        <taxon>Spermatophyta</taxon>
        <taxon>Magnoliopsida</taxon>
        <taxon>eudicotyledons</taxon>
        <taxon>Gunneridae</taxon>
        <taxon>Pentapetalae</taxon>
        <taxon>Caryophyllales</taxon>
        <taxon>Chenopodiaceae</taxon>
        <taxon>Chenopodioideae</taxon>
        <taxon>Atripliceae</taxon>
        <taxon>Chenopodium</taxon>
    </lineage>
</organism>
<evidence type="ECO:0000313" key="2">
    <source>
        <dbReference type="EnsemblPlants" id="AUR62014753-RA:cds"/>
    </source>
</evidence>